<accession>A0A4Z2CRU6</accession>
<feature type="region of interest" description="Disordered" evidence="6">
    <location>
        <begin position="1323"/>
        <end position="1347"/>
    </location>
</feature>
<feature type="region of interest" description="Disordered" evidence="6">
    <location>
        <begin position="222"/>
        <end position="252"/>
    </location>
</feature>
<gene>
    <name evidence="8" type="ORF">EWB00_008044</name>
</gene>
<feature type="compositionally biased region" description="Polar residues" evidence="6">
    <location>
        <begin position="1204"/>
        <end position="1233"/>
    </location>
</feature>
<dbReference type="PANTHER" id="PTHR13402:SF6">
    <property type="entry name" value="SECRETORY 16, ISOFORM I"/>
    <property type="match status" value="1"/>
</dbReference>
<dbReference type="GO" id="GO:0007030">
    <property type="term" value="P:Golgi organization"/>
    <property type="evidence" value="ECO:0007669"/>
    <property type="project" value="TreeGrafter"/>
</dbReference>
<dbReference type="Pfam" id="PF12931">
    <property type="entry name" value="TPR_Sec16"/>
    <property type="match status" value="1"/>
</dbReference>
<feature type="compositionally biased region" description="Basic and acidic residues" evidence="6">
    <location>
        <begin position="119"/>
        <end position="128"/>
    </location>
</feature>
<keyword evidence="4" id="KW-0256">Endoplasmic reticulum</keyword>
<feature type="region of interest" description="Disordered" evidence="6">
    <location>
        <begin position="959"/>
        <end position="1002"/>
    </location>
</feature>
<comment type="caution">
    <text evidence="8">The sequence shown here is derived from an EMBL/GenBank/DDBJ whole genome shotgun (WGS) entry which is preliminary data.</text>
</comment>
<name>A0A4Z2CRU6_SCHJA</name>
<evidence type="ECO:0000313" key="9">
    <source>
        <dbReference type="Proteomes" id="UP000311919"/>
    </source>
</evidence>
<keyword evidence="9" id="KW-1185">Reference proteome</keyword>
<dbReference type="CDD" id="cd09233">
    <property type="entry name" value="ACE1-Sec16-like"/>
    <property type="match status" value="1"/>
</dbReference>
<feature type="region of interest" description="Disordered" evidence="6">
    <location>
        <begin position="1035"/>
        <end position="1091"/>
    </location>
</feature>
<feature type="compositionally biased region" description="Polar residues" evidence="6">
    <location>
        <begin position="1082"/>
        <end position="1091"/>
    </location>
</feature>
<evidence type="ECO:0000256" key="5">
    <source>
        <dbReference type="ARBA" id="ARBA00022892"/>
    </source>
</evidence>
<feature type="compositionally biased region" description="Polar residues" evidence="6">
    <location>
        <begin position="1064"/>
        <end position="1074"/>
    </location>
</feature>
<dbReference type="GO" id="GO:0016192">
    <property type="term" value="P:vesicle-mediated transport"/>
    <property type="evidence" value="ECO:0007669"/>
    <property type="project" value="UniProtKB-KW"/>
</dbReference>
<organism evidence="8 9">
    <name type="scientific">Schistosoma japonicum</name>
    <name type="common">Blood fluke</name>
    <dbReference type="NCBI Taxonomy" id="6182"/>
    <lineage>
        <taxon>Eukaryota</taxon>
        <taxon>Metazoa</taxon>
        <taxon>Spiralia</taxon>
        <taxon>Lophotrochozoa</taxon>
        <taxon>Platyhelminthes</taxon>
        <taxon>Trematoda</taxon>
        <taxon>Digenea</taxon>
        <taxon>Strigeidida</taxon>
        <taxon>Schistosomatoidea</taxon>
        <taxon>Schistosomatidae</taxon>
        <taxon>Schistosoma</taxon>
    </lineage>
</organism>
<comment type="subcellular location">
    <subcellularLocation>
        <location evidence="1">Endoplasmic reticulum</location>
    </subcellularLocation>
</comment>
<dbReference type="GO" id="GO:0070973">
    <property type="term" value="P:protein localization to endoplasmic reticulum exit site"/>
    <property type="evidence" value="ECO:0007669"/>
    <property type="project" value="TreeGrafter"/>
</dbReference>
<feature type="compositionally biased region" description="Low complexity" evidence="6">
    <location>
        <begin position="1338"/>
        <end position="1347"/>
    </location>
</feature>
<feature type="compositionally biased region" description="Polar residues" evidence="6">
    <location>
        <begin position="1108"/>
        <end position="1161"/>
    </location>
</feature>
<feature type="compositionally biased region" description="Low complexity" evidence="6">
    <location>
        <begin position="987"/>
        <end position="1002"/>
    </location>
</feature>
<feature type="domain" description="Sec16 Sec23-binding" evidence="7">
    <location>
        <begin position="610"/>
        <end position="848"/>
    </location>
</feature>
<dbReference type="Proteomes" id="UP000311919">
    <property type="component" value="Unassembled WGS sequence"/>
</dbReference>
<dbReference type="EMBL" id="SKCS01000444">
    <property type="protein sequence ID" value="TNN06952.1"/>
    <property type="molecule type" value="Genomic_DNA"/>
</dbReference>
<dbReference type="Gene3D" id="1.25.40.1030">
    <property type="match status" value="1"/>
</dbReference>
<keyword evidence="3" id="KW-0813">Transport</keyword>
<dbReference type="GO" id="GO:0012507">
    <property type="term" value="C:ER to Golgi transport vesicle membrane"/>
    <property type="evidence" value="ECO:0007669"/>
    <property type="project" value="TreeGrafter"/>
</dbReference>
<feature type="compositionally biased region" description="Basic residues" evidence="6">
    <location>
        <begin position="155"/>
        <end position="167"/>
    </location>
</feature>
<feature type="compositionally biased region" description="Low complexity" evidence="6">
    <location>
        <begin position="1376"/>
        <end position="1387"/>
    </location>
</feature>
<feature type="compositionally biased region" description="Basic and acidic residues" evidence="6">
    <location>
        <begin position="1323"/>
        <end position="1336"/>
    </location>
</feature>
<dbReference type="PANTHER" id="PTHR13402">
    <property type="entry name" value="RGPR-RELATED"/>
    <property type="match status" value="1"/>
</dbReference>
<sequence length="1549" mass="173990">MDSHQMMYYGGYPANQGQIHGPYFDYIHNTLDSSSNYVSKETTEQMATNTFPSSNSLPLIGVKSEDSPGFTVNFPSPPINEKEKPKSQNIVFSSPKSHCKQESLSDDVDTSLKMSEGLSKPDRKDPMKIVKTSRSSINTVQQPRLPQQTLSSSKTMHKAHSKSKPKKNQPETSTDSSTVNFQQTDPFAQWYQMMSHYYSQFYPGYQMAQPTQTQVLPQQSFPHVSTSKPLKTSTTRPFNSTMNYGPQKIQIPPTNQTGSVDLANYYYQYYAAAAQLWSGGHPHQLFGTVINEPPRFYNTPHIKAWMGCPGVIVQVLPSRPLDGEFARVEIINLFELANEALADATRRASDNSYNNTVRTRDSEFSQQQLSEQSTLFTVTESGMQTPSRLSSIPADGVGDEDAEEARVCAMAAACWNQADHQFYPGPLSRVGTLKADVLAFLREKLSEIQDRLPIDWESADLLLMFLETLVKNNGNLQTSDLVNLLLEGHKPTTDTFRSSSHGYNSNSYLGVQVPVQYIGTLSSYGHQVGEYVNESLASLPGSQVPSGRESPESHFEIDYGSSLSRHSKAASETGRASSVQNIIRRMGAINIKGGELRSAESEDRLLDRFRELLMHGLPMKALEHACRSKLWGHAFTLAHRMGPSIFTKVMDRFLSNDISISDPILTLYQLTAGEMPQSINTAAYGRGIDNGDWRPHLAMILAAQSPNSNLSFMALERLGDGLLSRKHVYAAHLCYLLMNTMQNIREDQKEYRLPAKIWLIGIPPQSSIDINSDGYEKDNISSNQILSPLFATSEAIQLTEVYEYSIQLANRKFRLRQLLPFRLVYSIRLLDAGLVEKAYHYLTALGNDILSELDEQCHFKDQNTDRFTVDPLMYSLISNCLRLAEPLQYHQEIESFDVQSSMNTNNQMEYSGFGFQSQFMHVQKKNTNWIERLNEVYDQMNRRMDHPHYKPGRYIFSVENPSENPSTDVLHTSDSIDPEYSVDHDNSSYYYHHQPPSQQQQHQITKESNYQRIGNYKPDIQPSVCSSLWSTNRADQGKVTMSNPSHRTTKRDESSYIPQGVHTFGSSNTPFSNKNEQHHQKQTTAPSIYSSEANRNDQLLESVHKMNSSFNLPPTHQQQLHNDRSSNQQSSLHRYSQQHQQVPSNQVSNITQRDSYDHSSMNSPNHLSHYPPPSSPLANSTHGINQSYTPSDNNDSRKPPSIHYSPSLSNERQFNSTATSQSSKLPVSNESSNQNFFTPVLQSDKYADSSPTNCSSFTYSDKQAFDYFANIQSIQSRSRTVSGDSENDMCNKASSIDAAHSDQLPSGGRGMQSSKNIVDVGFDRSHDSSFTNERHYQRQPQQQLQQHQQFIPNFPSQPLRDTPSMVDVVKNDYNSTADTTSTTATSAVNERCAQDNKSQESDSQQSKDGWLSGWFGRLKKNGAKNIHLPDDSKPSIVWDDRLKQWIDVNDPDGSELNNLPPPPPASSLVMSKNDDNTMINKSSSSNPPTVFSNFQVSLPPGSVSSRASNPRSRYVNIMAPSETLELGANKLSDPSFQPPLPHTVNGPRP</sequence>
<dbReference type="STRING" id="6182.A0A4Z2CRU6"/>
<keyword evidence="5" id="KW-0931">ER-Golgi transport</keyword>
<feature type="region of interest" description="Disordered" evidence="6">
    <location>
        <begin position="1526"/>
        <end position="1549"/>
    </location>
</feature>
<feature type="region of interest" description="Disordered" evidence="6">
    <location>
        <begin position="1108"/>
        <end position="1233"/>
    </location>
</feature>
<feature type="region of interest" description="Disordered" evidence="6">
    <location>
        <begin position="1376"/>
        <end position="1408"/>
    </location>
</feature>
<evidence type="ECO:0000256" key="2">
    <source>
        <dbReference type="ARBA" id="ARBA00005927"/>
    </source>
</evidence>
<evidence type="ECO:0000259" key="7">
    <source>
        <dbReference type="Pfam" id="PF12931"/>
    </source>
</evidence>
<feature type="compositionally biased region" description="Polar residues" evidence="6">
    <location>
        <begin position="1178"/>
        <end position="1193"/>
    </location>
</feature>
<feature type="region of interest" description="Disordered" evidence="6">
    <location>
        <begin position="1449"/>
        <end position="1510"/>
    </location>
</feature>
<feature type="compositionally biased region" description="Polar residues" evidence="6">
    <location>
        <begin position="132"/>
        <end position="154"/>
    </location>
</feature>
<dbReference type="GO" id="GO:0070971">
    <property type="term" value="C:endoplasmic reticulum exit site"/>
    <property type="evidence" value="ECO:0007669"/>
    <property type="project" value="TreeGrafter"/>
</dbReference>
<dbReference type="OrthoDB" id="8918678at2759"/>
<feature type="compositionally biased region" description="Polar residues" evidence="6">
    <location>
        <begin position="170"/>
        <end position="180"/>
    </location>
</feature>
<reference evidence="8 9" key="1">
    <citation type="submission" date="2019-03" db="EMBL/GenBank/DDBJ databases">
        <title>An improved genome assembly of the fluke Schistosoma japonicum.</title>
        <authorList>
            <person name="Hu W."/>
            <person name="Luo F."/>
            <person name="Yin M."/>
            <person name="Mo X."/>
            <person name="Sun C."/>
            <person name="Wu Q."/>
            <person name="Zhu B."/>
            <person name="Xiang M."/>
            <person name="Wang J."/>
            <person name="Wang Y."/>
            <person name="Zhang T."/>
            <person name="Xu B."/>
            <person name="Zheng H."/>
            <person name="Feng Z."/>
        </authorList>
    </citation>
    <scope>NUCLEOTIDE SEQUENCE [LARGE SCALE GENOMIC DNA]</scope>
    <source>
        <strain evidence="8">HuSjv2</strain>
        <tissue evidence="8">Worms</tissue>
    </source>
</reference>
<feature type="compositionally biased region" description="Polar residues" evidence="6">
    <location>
        <begin position="87"/>
        <end position="96"/>
    </location>
</feature>
<feature type="compositionally biased region" description="Polar residues" evidence="6">
    <location>
        <begin position="222"/>
        <end position="244"/>
    </location>
</feature>
<evidence type="ECO:0000256" key="3">
    <source>
        <dbReference type="ARBA" id="ARBA00022448"/>
    </source>
</evidence>
<dbReference type="InterPro" id="IPR024298">
    <property type="entry name" value="Sec16_Sec23-bd"/>
</dbReference>
<evidence type="ECO:0000256" key="4">
    <source>
        <dbReference type="ARBA" id="ARBA00022824"/>
    </source>
</evidence>
<evidence type="ECO:0000313" key="8">
    <source>
        <dbReference type="EMBL" id="TNN06952.1"/>
    </source>
</evidence>
<feature type="compositionally biased region" description="Polar residues" evidence="6">
    <location>
        <begin position="959"/>
        <end position="975"/>
    </location>
</feature>
<feature type="compositionally biased region" description="Polar residues" evidence="6">
    <location>
        <begin position="1476"/>
        <end position="1510"/>
    </location>
</feature>
<evidence type="ECO:0000256" key="1">
    <source>
        <dbReference type="ARBA" id="ARBA00004240"/>
    </source>
</evidence>
<proteinExistence type="inferred from homology"/>
<comment type="similarity">
    <text evidence="2">Belongs to the SEC16 family.</text>
</comment>
<feature type="region of interest" description="Disordered" evidence="6">
    <location>
        <begin position="74"/>
        <end position="180"/>
    </location>
</feature>
<evidence type="ECO:0000256" key="6">
    <source>
        <dbReference type="SAM" id="MobiDB-lite"/>
    </source>
</evidence>
<feature type="compositionally biased region" description="Polar residues" evidence="6">
    <location>
        <begin position="1035"/>
        <end position="1046"/>
    </location>
</feature>
<protein>
    <submittedName>
        <fullName evidence="8">Protein transport protein isoform 3</fullName>
    </submittedName>
</protein>